<dbReference type="PROSITE" id="PS01091">
    <property type="entry name" value="TATD_3"/>
    <property type="match status" value="1"/>
</dbReference>
<dbReference type="InterPro" id="IPR001130">
    <property type="entry name" value="TatD-like"/>
</dbReference>
<proteinExistence type="inferred from homology"/>
<name>A0ABZ0GU48_9GAMM</name>
<reference evidence="3 4" key="1">
    <citation type="submission" date="2023-09" db="EMBL/GenBank/DDBJ databases">
        <authorList>
            <person name="Qi X."/>
        </authorList>
    </citation>
    <scope>NUCLEOTIDE SEQUENCE [LARGE SCALE GENOMIC DNA]</scope>
    <source>
        <strain evidence="3 4">S1-1</strain>
    </source>
</reference>
<keyword evidence="4" id="KW-1185">Reference proteome</keyword>
<dbReference type="CDD" id="cd01310">
    <property type="entry name" value="TatD_DNAse"/>
    <property type="match status" value="1"/>
</dbReference>
<evidence type="ECO:0000256" key="2">
    <source>
        <dbReference type="ARBA" id="ARBA00022801"/>
    </source>
</evidence>
<dbReference type="Gene3D" id="3.20.20.140">
    <property type="entry name" value="Metal-dependent hydrolases"/>
    <property type="match status" value="1"/>
</dbReference>
<dbReference type="InterPro" id="IPR018228">
    <property type="entry name" value="DNase_TatD-rel_CS"/>
</dbReference>
<keyword evidence="2 3" id="KW-0378">Hydrolase</keyword>
<dbReference type="EC" id="3.1.-.-" evidence="3"/>
<evidence type="ECO:0000256" key="1">
    <source>
        <dbReference type="ARBA" id="ARBA00009275"/>
    </source>
</evidence>
<dbReference type="InterPro" id="IPR032466">
    <property type="entry name" value="Metal_Hydrolase"/>
</dbReference>
<dbReference type="Pfam" id="PF01026">
    <property type="entry name" value="TatD_DNase"/>
    <property type="match status" value="1"/>
</dbReference>
<dbReference type="PANTHER" id="PTHR46124">
    <property type="entry name" value="D-AMINOACYL-TRNA DEACYLASE"/>
    <property type="match status" value="1"/>
</dbReference>
<evidence type="ECO:0000313" key="3">
    <source>
        <dbReference type="EMBL" id="WOH39113.1"/>
    </source>
</evidence>
<dbReference type="EMBL" id="CP136600">
    <property type="protein sequence ID" value="WOH39113.1"/>
    <property type="molecule type" value="Genomic_DNA"/>
</dbReference>
<dbReference type="GO" id="GO:0016787">
    <property type="term" value="F:hydrolase activity"/>
    <property type="evidence" value="ECO:0007669"/>
    <property type="project" value="UniProtKB-KW"/>
</dbReference>
<dbReference type="PIRSF" id="PIRSF005902">
    <property type="entry name" value="DNase_TatD"/>
    <property type="match status" value="1"/>
</dbReference>
<comment type="similarity">
    <text evidence="1">Belongs to the metallo-dependent hydrolases superfamily. TatD-type hydrolase family.</text>
</comment>
<dbReference type="PANTHER" id="PTHR46124:SF3">
    <property type="entry name" value="HYDROLASE"/>
    <property type="match status" value="1"/>
</dbReference>
<dbReference type="SUPFAM" id="SSF51556">
    <property type="entry name" value="Metallo-dependent hydrolases"/>
    <property type="match status" value="1"/>
</dbReference>
<organism evidence="3 4">
    <name type="scientific">Thalassotalea fonticola</name>
    <dbReference type="NCBI Taxonomy" id="3065649"/>
    <lineage>
        <taxon>Bacteria</taxon>
        <taxon>Pseudomonadati</taxon>
        <taxon>Pseudomonadota</taxon>
        <taxon>Gammaproteobacteria</taxon>
        <taxon>Alteromonadales</taxon>
        <taxon>Colwelliaceae</taxon>
        <taxon>Thalassotalea</taxon>
    </lineage>
</organism>
<gene>
    <name evidence="3" type="ORF">RI844_07775</name>
</gene>
<evidence type="ECO:0000313" key="4">
    <source>
        <dbReference type="Proteomes" id="UP001301442"/>
    </source>
</evidence>
<dbReference type="RefSeq" id="WP_348397880.1">
    <property type="nucleotide sequence ID" value="NZ_CP136600.1"/>
</dbReference>
<sequence>MFTDSHCHLDFTEFDADRNELIKRCAKLNINRFIVPGITAKRWPRVLQLCLKYPSAWPCLGLHPWWIAKASEDDLMLLEQLLGKHDLIAVGEIGIDGAIEDIDKQTEYFVKQLHIAKKHDLPVVVHHRKSHQLIVPELKHVNLTKGGIIHAFSGSYQQAKAYIDLGFKLGIGGTITYPRAIKTIKAVKKLPLDSIVLETDAPAMPLEGFQGEINSPEKIVNVFSHLCNLRDESPEVLQESIENNLKQMFNFKVQN</sequence>
<dbReference type="Proteomes" id="UP001301442">
    <property type="component" value="Chromosome"/>
</dbReference>
<accession>A0ABZ0GU48</accession>
<protein>
    <submittedName>
        <fullName evidence="3">TatD family hydrolase</fullName>
        <ecNumber evidence="3">3.1.-.-</ecNumber>
    </submittedName>
</protein>